<accession>A0A8E2DSX2</accession>
<dbReference type="EMBL" id="KV722337">
    <property type="protein sequence ID" value="OCH95230.1"/>
    <property type="molecule type" value="Genomic_DNA"/>
</dbReference>
<gene>
    <name evidence="1" type="ORF">OBBRIDRAFT_612499</name>
</gene>
<dbReference type="Proteomes" id="UP000250043">
    <property type="component" value="Unassembled WGS sequence"/>
</dbReference>
<reference evidence="1 2" key="1">
    <citation type="submission" date="2016-07" db="EMBL/GenBank/DDBJ databases">
        <title>Draft genome of the white-rot fungus Obba rivulosa 3A-2.</title>
        <authorList>
            <consortium name="DOE Joint Genome Institute"/>
            <person name="Miettinen O."/>
            <person name="Riley R."/>
            <person name="Acob R."/>
            <person name="Barry K."/>
            <person name="Cullen D."/>
            <person name="De Vries R."/>
            <person name="Hainaut M."/>
            <person name="Hatakka A."/>
            <person name="Henrissat B."/>
            <person name="Hilden K."/>
            <person name="Kuo R."/>
            <person name="Labutti K."/>
            <person name="Lipzen A."/>
            <person name="Makela M.R."/>
            <person name="Sandor L."/>
            <person name="Spatafora J.W."/>
            <person name="Grigoriev I.V."/>
            <person name="Hibbett D.S."/>
        </authorList>
    </citation>
    <scope>NUCLEOTIDE SEQUENCE [LARGE SCALE GENOMIC DNA]</scope>
    <source>
        <strain evidence="1 2">3A-2</strain>
    </source>
</reference>
<proteinExistence type="predicted"/>
<protein>
    <submittedName>
        <fullName evidence="1">Uncharacterized protein</fullName>
    </submittedName>
</protein>
<sequence length="133" mass="15074">MSCSQRMIRDGLTHASATISYWSRHSLSWGCSRRKSAILLAEQQPTRTLDHKASLRAVWTYVLTCCKRHKLAAYLFIPQFLNEMTMQYHGHQEEQLDSCWNIGSSQLFPGVLIGLITALTSIETGILPICMSE</sequence>
<dbReference type="AlphaFoldDB" id="A0A8E2DSX2"/>
<name>A0A8E2DSX2_9APHY</name>
<organism evidence="1 2">
    <name type="scientific">Obba rivulosa</name>
    <dbReference type="NCBI Taxonomy" id="1052685"/>
    <lineage>
        <taxon>Eukaryota</taxon>
        <taxon>Fungi</taxon>
        <taxon>Dikarya</taxon>
        <taxon>Basidiomycota</taxon>
        <taxon>Agaricomycotina</taxon>
        <taxon>Agaricomycetes</taxon>
        <taxon>Polyporales</taxon>
        <taxon>Gelatoporiaceae</taxon>
        <taxon>Obba</taxon>
    </lineage>
</organism>
<evidence type="ECO:0000313" key="2">
    <source>
        <dbReference type="Proteomes" id="UP000250043"/>
    </source>
</evidence>
<evidence type="ECO:0000313" key="1">
    <source>
        <dbReference type="EMBL" id="OCH95230.1"/>
    </source>
</evidence>
<keyword evidence="2" id="KW-1185">Reference proteome</keyword>